<evidence type="ECO:0000256" key="2">
    <source>
        <dbReference type="ARBA" id="ARBA00023015"/>
    </source>
</evidence>
<dbReference type="InterPro" id="IPR011520">
    <property type="entry name" value="Vg_fam"/>
</dbReference>
<name>A0A401RK89_CHIPU</name>
<evidence type="ECO:0000313" key="8">
    <source>
        <dbReference type="Proteomes" id="UP000287033"/>
    </source>
</evidence>
<feature type="region of interest" description="Disordered" evidence="6">
    <location>
        <begin position="1"/>
        <end position="36"/>
    </location>
</feature>
<dbReference type="PANTHER" id="PTHR15950:SF20">
    <property type="entry name" value="TRANSCRIPTION COFACTOR VESTIGIAL-LIKE PROTEIN 1"/>
    <property type="match status" value="1"/>
</dbReference>
<dbReference type="Pfam" id="PF07545">
    <property type="entry name" value="Vg_Tdu"/>
    <property type="match status" value="1"/>
</dbReference>
<evidence type="ECO:0000256" key="5">
    <source>
        <dbReference type="ARBA" id="ARBA00025784"/>
    </source>
</evidence>
<evidence type="ECO:0000256" key="6">
    <source>
        <dbReference type="SAM" id="MobiDB-lite"/>
    </source>
</evidence>
<evidence type="ECO:0000313" key="7">
    <source>
        <dbReference type="EMBL" id="GCC18516.1"/>
    </source>
</evidence>
<feature type="compositionally biased region" description="Polar residues" evidence="6">
    <location>
        <begin position="24"/>
        <end position="35"/>
    </location>
</feature>
<evidence type="ECO:0000256" key="1">
    <source>
        <dbReference type="ARBA" id="ARBA00004123"/>
    </source>
</evidence>
<dbReference type="GO" id="GO:0006355">
    <property type="term" value="P:regulation of DNA-templated transcription"/>
    <property type="evidence" value="ECO:0007669"/>
    <property type="project" value="InterPro"/>
</dbReference>
<dbReference type="PANTHER" id="PTHR15950">
    <property type="entry name" value="TRANSCRIPTION COFACTOR VESTIGIAL-LIKE PROTEIN"/>
    <property type="match status" value="1"/>
</dbReference>
<evidence type="ECO:0000256" key="4">
    <source>
        <dbReference type="ARBA" id="ARBA00023242"/>
    </source>
</evidence>
<keyword evidence="8" id="KW-1185">Reference proteome</keyword>
<sequence>MEEEQGKSSQQQTRGKLEQDDEGTSFSTVRSQEAEGSTRCMVFTYFKGDSNSMVEQHFNRALKRSRSPTGNSSKRKAATNISTAGEKPSAHPLHWDPRAPLWPSSPQGANLSAVPLKAVGAPLPVPQYHVDSPSSLHPQPHPPWLLPRVSSHSLEDSIFCQSMPDLHRLTPAAINSHQYNSFLVPLRGAGMPAETSQRQTVPKSNLTSAWTEPVPGAADVRQSESVDAGLQAPQRRKDIYWY</sequence>
<feature type="region of interest" description="Disordered" evidence="6">
    <location>
        <begin position="62"/>
        <end position="93"/>
    </location>
</feature>
<accession>A0A401RK89</accession>
<keyword evidence="3" id="KW-0804">Transcription</keyword>
<comment type="similarity">
    <text evidence="5">Belongs to the vestigial family.</text>
</comment>
<dbReference type="OMA" id="PLQCENA"/>
<reference evidence="7 8" key="1">
    <citation type="journal article" date="2018" name="Nat. Ecol. Evol.">
        <title>Shark genomes provide insights into elasmobranch evolution and the origin of vertebrates.</title>
        <authorList>
            <person name="Hara Y"/>
            <person name="Yamaguchi K"/>
            <person name="Onimaru K"/>
            <person name="Kadota M"/>
            <person name="Koyanagi M"/>
            <person name="Keeley SD"/>
            <person name="Tatsumi K"/>
            <person name="Tanaka K"/>
            <person name="Motone F"/>
            <person name="Kageyama Y"/>
            <person name="Nozu R"/>
            <person name="Adachi N"/>
            <person name="Nishimura O"/>
            <person name="Nakagawa R"/>
            <person name="Tanegashima C"/>
            <person name="Kiyatake I"/>
            <person name="Matsumoto R"/>
            <person name="Murakumo K"/>
            <person name="Nishida K"/>
            <person name="Terakita A"/>
            <person name="Kuratani S"/>
            <person name="Sato K"/>
            <person name="Hyodo S Kuraku.S."/>
        </authorList>
    </citation>
    <scope>NUCLEOTIDE SEQUENCE [LARGE SCALE GENOMIC DNA]</scope>
</reference>
<proteinExistence type="inferred from homology"/>
<dbReference type="AlphaFoldDB" id="A0A401RK89"/>
<keyword evidence="2" id="KW-0805">Transcription regulation</keyword>
<feature type="region of interest" description="Disordered" evidence="6">
    <location>
        <begin position="191"/>
        <end position="229"/>
    </location>
</feature>
<gene>
    <name evidence="7" type="ORF">chiPu_0021677</name>
</gene>
<protein>
    <submittedName>
        <fullName evidence="7">Uncharacterized protein</fullName>
    </submittedName>
</protein>
<dbReference type="EMBL" id="BEZZ01004494">
    <property type="protein sequence ID" value="GCC18516.1"/>
    <property type="molecule type" value="Genomic_DNA"/>
</dbReference>
<dbReference type="Proteomes" id="UP000287033">
    <property type="component" value="Unassembled WGS sequence"/>
</dbReference>
<dbReference type="GO" id="GO:0005634">
    <property type="term" value="C:nucleus"/>
    <property type="evidence" value="ECO:0007669"/>
    <property type="project" value="UniProtKB-SubCell"/>
</dbReference>
<comment type="caution">
    <text evidence="7">The sequence shown here is derived from an EMBL/GenBank/DDBJ whole genome shotgun (WGS) entry which is preliminary data.</text>
</comment>
<evidence type="ECO:0000256" key="3">
    <source>
        <dbReference type="ARBA" id="ARBA00023163"/>
    </source>
</evidence>
<keyword evidence="4" id="KW-0539">Nucleus</keyword>
<comment type="subcellular location">
    <subcellularLocation>
        <location evidence="1">Nucleus</location>
    </subcellularLocation>
</comment>
<organism evidence="7 8">
    <name type="scientific">Chiloscyllium punctatum</name>
    <name type="common">Brownbanded bambooshark</name>
    <name type="synonym">Hemiscyllium punctatum</name>
    <dbReference type="NCBI Taxonomy" id="137246"/>
    <lineage>
        <taxon>Eukaryota</taxon>
        <taxon>Metazoa</taxon>
        <taxon>Chordata</taxon>
        <taxon>Craniata</taxon>
        <taxon>Vertebrata</taxon>
        <taxon>Chondrichthyes</taxon>
        <taxon>Elasmobranchii</taxon>
        <taxon>Galeomorphii</taxon>
        <taxon>Galeoidea</taxon>
        <taxon>Orectolobiformes</taxon>
        <taxon>Hemiscylliidae</taxon>
        <taxon>Chiloscyllium</taxon>
    </lineage>
</organism>
<feature type="compositionally biased region" description="Polar residues" evidence="6">
    <location>
        <begin position="194"/>
        <end position="210"/>
    </location>
</feature>
<dbReference type="OrthoDB" id="10069705at2759"/>